<evidence type="ECO:0008006" key="2">
    <source>
        <dbReference type="Google" id="ProtNLM"/>
    </source>
</evidence>
<dbReference type="EMBL" id="MN740544">
    <property type="protein sequence ID" value="QHS77288.1"/>
    <property type="molecule type" value="Genomic_DNA"/>
</dbReference>
<sequence length="163" mass="18580">MENNIRYHDTSILSDEILKAMKDKLVGRKEGYNHVAVYVPIGDLLTATHVRACAGINTERTPYNGVPYDTHAEKDALDKIIRNSNYRQKSNTKGIKLDLYVMSFSPTGLLRMSKPCCLCIKMLNNISKRGIIVKNIYYSNSNRGITRVRLSDISNITRKKRKN</sequence>
<name>A0A6C0AC52_9ZZZZ</name>
<proteinExistence type="predicted"/>
<reference evidence="1" key="1">
    <citation type="journal article" date="2020" name="Nature">
        <title>Giant virus diversity and host interactions through global metagenomics.</title>
        <authorList>
            <person name="Schulz F."/>
            <person name="Roux S."/>
            <person name="Paez-Espino D."/>
            <person name="Jungbluth S."/>
            <person name="Walsh D.A."/>
            <person name="Denef V.J."/>
            <person name="McMahon K.D."/>
            <person name="Konstantinidis K.T."/>
            <person name="Eloe-Fadrosh E.A."/>
            <person name="Kyrpides N.C."/>
            <person name="Woyke T."/>
        </authorList>
    </citation>
    <scope>NUCLEOTIDE SEQUENCE</scope>
    <source>
        <strain evidence="1">GVMAG-S-1004661-13</strain>
    </source>
</reference>
<accession>A0A6C0AC52</accession>
<dbReference type="AlphaFoldDB" id="A0A6C0AC52"/>
<organism evidence="1">
    <name type="scientific">viral metagenome</name>
    <dbReference type="NCBI Taxonomy" id="1070528"/>
    <lineage>
        <taxon>unclassified sequences</taxon>
        <taxon>metagenomes</taxon>
        <taxon>organismal metagenomes</taxon>
    </lineage>
</organism>
<protein>
    <recommendedName>
        <fullName evidence="2">CMP/dCMP-type deaminase domain-containing protein</fullName>
    </recommendedName>
</protein>
<evidence type="ECO:0000313" key="1">
    <source>
        <dbReference type="EMBL" id="QHS77288.1"/>
    </source>
</evidence>